<dbReference type="Pfam" id="PF02775">
    <property type="entry name" value="TPP_enzyme_C"/>
    <property type="match status" value="1"/>
</dbReference>
<evidence type="ECO:0000256" key="7">
    <source>
        <dbReference type="ARBA" id="ARBA00023004"/>
    </source>
</evidence>
<keyword evidence="4" id="KW-0479">Metal-binding</keyword>
<evidence type="ECO:0000256" key="4">
    <source>
        <dbReference type="ARBA" id="ARBA00022723"/>
    </source>
</evidence>
<dbReference type="PANTHER" id="PTHR48084">
    <property type="entry name" value="2-OXOGLUTARATE OXIDOREDUCTASE SUBUNIT KORB-RELATED"/>
    <property type="match status" value="1"/>
</dbReference>
<evidence type="ECO:0000256" key="5">
    <source>
        <dbReference type="ARBA" id="ARBA00022842"/>
    </source>
</evidence>
<dbReference type="InterPro" id="IPR032686">
    <property type="entry name" value="PFO_beta_C"/>
</dbReference>
<dbReference type="InterPro" id="IPR011896">
    <property type="entry name" value="OFOB"/>
</dbReference>
<evidence type="ECO:0000256" key="9">
    <source>
        <dbReference type="ARBA" id="ARBA00023052"/>
    </source>
</evidence>
<comment type="cofactor">
    <cofactor evidence="2">
        <name>thiamine diphosphate</name>
        <dbReference type="ChEBI" id="CHEBI:58937"/>
    </cofactor>
</comment>
<evidence type="ECO:0000259" key="11">
    <source>
        <dbReference type="Pfam" id="PF12367"/>
    </source>
</evidence>
<evidence type="ECO:0000256" key="2">
    <source>
        <dbReference type="ARBA" id="ARBA00001964"/>
    </source>
</evidence>
<accession>A0A075GLQ3</accession>
<dbReference type="EMBL" id="KF900656">
    <property type="protein sequence ID" value="AIF02648.1"/>
    <property type="molecule type" value="Genomic_DNA"/>
</dbReference>
<dbReference type="InterPro" id="IPR011766">
    <property type="entry name" value="TPP_enzyme_TPP-bd"/>
</dbReference>
<dbReference type="InterPro" id="IPR029061">
    <property type="entry name" value="THDP-binding"/>
</dbReference>
<evidence type="ECO:0000256" key="8">
    <source>
        <dbReference type="ARBA" id="ARBA00023014"/>
    </source>
</evidence>
<feature type="domain" description="Thiamine pyrophosphate enzyme TPP-binding" evidence="10">
    <location>
        <begin position="57"/>
        <end position="203"/>
    </location>
</feature>
<dbReference type="AlphaFoldDB" id="A0A075GLQ3"/>
<keyword evidence="5" id="KW-0460">Magnesium</keyword>
<reference evidence="12" key="1">
    <citation type="journal article" date="2014" name="Genome Biol. Evol.">
        <title>Pangenome evidence for extensive interdomain horizontal transfer affecting lineage core and shell genes in uncultured planktonic thaumarchaeota and euryarchaeota.</title>
        <authorList>
            <person name="Deschamps P."/>
            <person name="Zivanovic Y."/>
            <person name="Moreira D."/>
            <person name="Rodriguez-Valera F."/>
            <person name="Lopez-Garcia P."/>
        </authorList>
    </citation>
    <scope>NUCLEOTIDE SEQUENCE</scope>
</reference>
<dbReference type="GO" id="GO:0047553">
    <property type="term" value="F:2-oxoglutarate synthase activity"/>
    <property type="evidence" value="ECO:0007669"/>
    <property type="project" value="UniProtKB-EC"/>
</dbReference>
<evidence type="ECO:0000256" key="1">
    <source>
        <dbReference type="ARBA" id="ARBA00001946"/>
    </source>
</evidence>
<keyword evidence="7" id="KW-0408">Iron</keyword>
<dbReference type="GO" id="GO:0006082">
    <property type="term" value="P:organic acid metabolic process"/>
    <property type="evidence" value="ECO:0007669"/>
    <property type="project" value="UniProtKB-ARBA"/>
</dbReference>
<dbReference type="GO" id="GO:0030976">
    <property type="term" value="F:thiamine pyrophosphate binding"/>
    <property type="evidence" value="ECO:0007669"/>
    <property type="project" value="InterPro"/>
</dbReference>
<dbReference type="InterPro" id="IPR051457">
    <property type="entry name" value="2-oxoacid:Fd_oxidoreductase"/>
</dbReference>
<dbReference type="SUPFAM" id="SSF52518">
    <property type="entry name" value="Thiamin diphosphate-binding fold (THDP-binding)"/>
    <property type="match status" value="1"/>
</dbReference>
<dbReference type="CDD" id="cd03375">
    <property type="entry name" value="TPP_OGFOR"/>
    <property type="match status" value="1"/>
</dbReference>
<dbReference type="EC" id="1.2.7.3" evidence="12"/>
<dbReference type="GO" id="GO:0051536">
    <property type="term" value="F:iron-sulfur cluster binding"/>
    <property type="evidence" value="ECO:0007669"/>
    <property type="project" value="UniProtKB-KW"/>
</dbReference>
<organism evidence="12">
    <name type="scientific">uncultured marine group II/III euryarchaeote KM3_158_C07</name>
    <dbReference type="NCBI Taxonomy" id="1457906"/>
    <lineage>
        <taxon>Archaea</taxon>
        <taxon>Methanobacteriati</taxon>
        <taxon>Methanobacteriota</taxon>
        <taxon>environmental samples</taxon>
    </lineage>
</organism>
<evidence type="ECO:0000256" key="6">
    <source>
        <dbReference type="ARBA" id="ARBA00023002"/>
    </source>
</evidence>
<feature type="domain" description="Pyruvate ferredoxin oxidoreductase beta subunit C-terminal" evidence="11">
    <location>
        <begin position="207"/>
        <end position="271"/>
    </location>
</feature>
<evidence type="ECO:0000256" key="3">
    <source>
        <dbReference type="ARBA" id="ARBA00001966"/>
    </source>
</evidence>
<dbReference type="GO" id="GO:0045333">
    <property type="term" value="P:cellular respiration"/>
    <property type="evidence" value="ECO:0007669"/>
    <property type="project" value="UniProtKB-ARBA"/>
</dbReference>
<protein>
    <submittedName>
        <fullName evidence="12">2-oxoglutarate ferredoxin oxidoreductase subunit beta (KorB)</fullName>
        <ecNumber evidence="12">1.2.7.3</ecNumber>
    </submittedName>
</protein>
<dbReference type="Pfam" id="PF12367">
    <property type="entry name" value="PFO_beta_C"/>
    <property type="match status" value="1"/>
</dbReference>
<keyword evidence="6 12" id="KW-0560">Oxidoreductase</keyword>
<proteinExistence type="predicted"/>
<keyword evidence="8" id="KW-0411">Iron-sulfur</keyword>
<keyword evidence="9" id="KW-0786">Thiamine pyrophosphate</keyword>
<dbReference type="GO" id="GO:0044272">
    <property type="term" value="P:sulfur compound biosynthetic process"/>
    <property type="evidence" value="ECO:0007669"/>
    <property type="project" value="UniProtKB-ARBA"/>
</dbReference>
<dbReference type="PANTHER" id="PTHR48084:SF4">
    <property type="entry name" value="2-OXOGLUTARATE OXIDOREDUCTASE SUBUNIT KORB"/>
    <property type="match status" value="1"/>
</dbReference>
<name>A0A075GLQ3_9EURY</name>
<dbReference type="Gene3D" id="3.40.50.970">
    <property type="match status" value="1"/>
</dbReference>
<evidence type="ECO:0000259" key="10">
    <source>
        <dbReference type="Pfam" id="PF02775"/>
    </source>
</evidence>
<dbReference type="GO" id="GO:0046872">
    <property type="term" value="F:metal ion binding"/>
    <property type="evidence" value="ECO:0007669"/>
    <property type="project" value="UniProtKB-KW"/>
</dbReference>
<comment type="cofactor">
    <cofactor evidence="3">
        <name>[4Fe-4S] cluster</name>
        <dbReference type="ChEBI" id="CHEBI:49883"/>
    </cofactor>
</comment>
<comment type="cofactor">
    <cofactor evidence="1">
        <name>Mg(2+)</name>
        <dbReference type="ChEBI" id="CHEBI:18420"/>
    </cofactor>
</comment>
<dbReference type="NCBIfam" id="TIGR02177">
    <property type="entry name" value="PorB_KorB"/>
    <property type="match status" value="1"/>
</dbReference>
<evidence type="ECO:0000313" key="12">
    <source>
        <dbReference type="EMBL" id="AIF02648.1"/>
    </source>
</evidence>
<gene>
    <name evidence="12" type="primary">korB</name>
</gene>
<sequence>MSDTKIELTLTAKDFKGKVDPDWCPGCGDFGVLSGLQRAVSELGLQPHQILTISGIGCSSNLPGFFKSYGMHTLHGRSLPHASGAKLANHEMTVIATGGDGDGYGIGGNHFTHTSRRNLNILYLVMDNQIYGLTTGQISPTSEVGMKTKSTPHGSVELPINPIANAITSGATWVARGYTGNIKQLVRLIKEGIEHKGFALLDVFSPCVTFNKVNTYQFFRPRVQPLEDIEHDSNDWKQGIEKAMVWGDVIHTGVFFKTNTRLTLEEQEPVLDEGGPLAHRELSLNSEQTERIVSRMM</sequence>